<name>A0ABQ5EBY0_9ASTR</name>
<dbReference type="Gene3D" id="3.10.10.10">
    <property type="entry name" value="HIV Type 1 Reverse Transcriptase, subunit A, domain 1"/>
    <property type="match status" value="1"/>
</dbReference>
<keyword evidence="7 10" id="KW-0695">RNA-directed DNA polymerase</keyword>
<keyword evidence="3" id="KW-0548">Nucleotidyltransferase</keyword>
<dbReference type="Proteomes" id="UP001151760">
    <property type="component" value="Unassembled WGS sequence"/>
</dbReference>
<evidence type="ECO:0000256" key="6">
    <source>
        <dbReference type="ARBA" id="ARBA00022801"/>
    </source>
</evidence>
<reference evidence="10" key="2">
    <citation type="submission" date="2022-01" db="EMBL/GenBank/DDBJ databases">
        <authorList>
            <person name="Yamashiro T."/>
            <person name="Shiraishi A."/>
            <person name="Satake H."/>
            <person name="Nakayama K."/>
        </authorList>
    </citation>
    <scope>NUCLEOTIDE SEQUENCE</scope>
</reference>
<feature type="domain" description="Reverse transcriptase" evidence="8">
    <location>
        <begin position="392"/>
        <end position="515"/>
    </location>
</feature>
<protein>
    <recommendedName>
        <fullName evidence="1">RNA-directed DNA polymerase</fullName>
        <ecNumber evidence="1">2.7.7.49</ecNumber>
    </recommendedName>
</protein>
<dbReference type="CDD" id="cd09274">
    <property type="entry name" value="RNase_HI_RT_Ty3"/>
    <property type="match status" value="1"/>
</dbReference>
<reference evidence="10" key="1">
    <citation type="journal article" date="2022" name="Int. J. Mol. Sci.">
        <title>Draft Genome of Tanacetum Coccineum: Genomic Comparison of Closely Related Tanacetum-Family Plants.</title>
        <authorList>
            <person name="Yamashiro T."/>
            <person name="Shiraishi A."/>
            <person name="Nakayama K."/>
            <person name="Satake H."/>
        </authorList>
    </citation>
    <scope>NUCLEOTIDE SEQUENCE</scope>
</reference>
<dbReference type="CDD" id="cd01647">
    <property type="entry name" value="RT_LTR"/>
    <property type="match status" value="1"/>
</dbReference>
<keyword evidence="4" id="KW-0540">Nuclease</keyword>
<dbReference type="InterPro" id="IPR021109">
    <property type="entry name" value="Peptidase_aspartic_dom_sf"/>
</dbReference>
<evidence type="ECO:0000256" key="1">
    <source>
        <dbReference type="ARBA" id="ARBA00012493"/>
    </source>
</evidence>
<evidence type="ECO:0000259" key="8">
    <source>
        <dbReference type="Pfam" id="PF00078"/>
    </source>
</evidence>
<evidence type="ECO:0000256" key="3">
    <source>
        <dbReference type="ARBA" id="ARBA00022695"/>
    </source>
</evidence>
<dbReference type="Gene3D" id="2.40.70.10">
    <property type="entry name" value="Acid Proteases"/>
    <property type="match status" value="1"/>
</dbReference>
<evidence type="ECO:0000256" key="4">
    <source>
        <dbReference type="ARBA" id="ARBA00022722"/>
    </source>
</evidence>
<feature type="domain" description="Reverse transcriptase RNase H-like" evidence="9">
    <location>
        <begin position="542"/>
        <end position="638"/>
    </location>
</feature>
<dbReference type="Gene3D" id="3.30.70.270">
    <property type="match status" value="1"/>
</dbReference>
<accession>A0ABQ5EBY0</accession>
<organism evidence="10 11">
    <name type="scientific">Tanacetum coccineum</name>
    <dbReference type="NCBI Taxonomy" id="301880"/>
    <lineage>
        <taxon>Eukaryota</taxon>
        <taxon>Viridiplantae</taxon>
        <taxon>Streptophyta</taxon>
        <taxon>Embryophyta</taxon>
        <taxon>Tracheophyta</taxon>
        <taxon>Spermatophyta</taxon>
        <taxon>Magnoliopsida</taxon>
        <taxon>eudicotyledons</taxon>
        <taxon>Gunneridae</taxon>
        <taxon>Pentapetalae</taxon>
        <taxon>asterids</taxon>
        <taxon>campanulids</taxon>
        <taxon>Asterales</taxon>
        <taxon>Asteraceae</taxon>
        <taxon>Asteroideae</taxon>
        <taxon>Anthemideae</taxon>
        <taxon>Anthemidinae</taxon>
        <taxon>Tanacetum</taxon>
    </lineage>
</organism>
<evidence type="ECO:0000313" key="10">
    <source>
        <dbReference type="EMBL" id="GJT48415.1"/>
    </source>
</evidence>
<evidence type="ECO:0000256" key="2">
    <source>
        <dbReference type="ARBA" id="ARBA00022679"/>
    </source>
</evidence>
<evidence type="ECO:0000256" key="7">
    <source>
        <dbReference type="ARBA" id="ARBA00022918"/>
    </source>
</evidence>
<sequence length="682" mass="78531">MREANKNIERGVWERRRMRSKVKEVGLGRNTRGLEVAGDEKVGKGSSNREKETLIYRLCKVYWGIVNSEVRRLSEHAGFFGKRGERMGVSVDRRSIRDGGTMVRDWARRLKEDCGLVIIEIGRYPKSQELNKARRSRTPDCRVVSVRRKHVYTFYLMDGNADIERRGLARLAPEIRGMLQATKPTTIQNAILRDGILTNEVVSCGTLTKGNDKGKVVEESSKSGRSWKDNKKAKAGTSFISTKFAPLLNVKPSIANPGYVIEVAGGKKVEVDSIFRDCKLELGSSLFSIILIPLGHGSFDVIVGMDWLSQHKAVIVCHEKVVEIQVEDGRTLRVHGERTVGITKALKSANEDEPKLGDISVVRDFEDVFLEDLVGHPRNDNFKSCKTRFHSQAFSVWSTMFIRQEEGYHQLRVHEDNIPKTAFRTRYSNFEFTVMPFGLTNALAVFMDLMNRVCKPYLDKFVIVFIDDILIYSERKEDHEVHLGLVLELLRKEKLYAKFSKCEFWLQEVHFLGHVVNQNGIHVDPSKIEAIAKPLTSLTQKNHKFVVYCDASIKIRLCTMKRGKVIAYASRQLKIHKKNYTTHDLELGAVVFALKTWRHYLYGTKSVIYMDHKTLQHIFDPKELNMHQRRWIELFSDYECEIRYHLGKTNIVADALSRKERLKPRRVKEMAMTIQTRIKEKI</sequence>
<keyword evidence="2" id="KW-0808">Transferase</keyword>
<dbReference type="EC" id="2.7.7.49" evidence="1"/>
<dbReference type="InterPro" id="IPR041373">
    <property type="entry name" value="RT_RNaseH"/>
</dbReference>
<dbReference type="EMBL" id="BQNB010016152">
    <property type="protein sequence ID" value="GJT48415.1"/>
    <property type="molecule type" value="Genomic_DNA"/>
</dbReference>
<dbReference type="Pfam" id="PF00078">
    <property type="entry name" value="RVT_1"/>
    <property type="match status" value="1"/>
</dbReference>
<dbReference type="InterPro" id="IPR043502">
    <property type="entry name" value="DNA/RNA_pol_sf"/>
</dbReference>
<dbReference type="PANTHER" id="PTHR24559">
    <property type="entry name" value="TRANSPOSON TY3-I GAG-POL POLYPROTEIN"/>
    <property type="match status" value="1"/>
</dbReference>
<evidence type="ECO:0000313" key="11">
    <source>
        <dbReference type="Proteomes" id="UP001151760"/>
    </source>
</evidence>
<evidence type="ECO:0000256" key="5">
    <source>
        <dbReference type="ARBA" id="ARBA00022759"/>
    </source>
</evidence>
<dbReference type="Pfam" id="PF17917">
    <property type="entry name" value="RT_RNaseH"/>
    <property type="match status" value="1"/>
</dbReference>
<dbReference type="GO" id="GO:0003964">
    <property type="term" value="F:RNA-directed DNA polymerase activity"/>
    <property type="evidence" value="ECO:0007669"/>
    <property type="project" value="UniProtKB-KW"/>
</dbReference>
<gene>
    <name evidence="10" type="ORF">Tco_0974572</name>
</gene>
<dbReference type="Pfam" id="PF08284">
    <property type="entry name" value="RVP_2"/>
    <property type="match status" value="1"/>
</dbReference>
<dbReference type="InterPro" id="IPR000477">
    <property type="entry name" value="RT_dom"/>
</dbReference>
<proteinExistence type="predicted"/>
<keyword evidence="5" id="KW-0255">Endonuclease</keyword>
<keyword evidence="11" id="KW-1185">Reference proteome</keyword>
<dbReference type="PANTHER" id="PTHR24559:SF444">
    <property type="entry name" value="REVERSE TRANSCRIPTASE DOMAIN-CONTAINING PROTEIN"/>
    <property type="match status" value="1"/>
</dbReference>
<keyword evidence="6" id="KW-0378">Hydrolase</keyword>
<dbReference type="CDD" id="cd00303">
    <property type="entry name" value="retropepsin_like"/>
    <property type="match status" value="1"/>
</dbReference>
<evidence type="ECO:0000259" key="9">
    <source>
        <dbReference type="Pfam" id="PF17917"/>
    </source>
</evidence>
<dbReference type="SUPFAM" id="SSF56672">
    <property type="entry name" value="DNA/RNA polymerases"/>
    <property type="match status" value="1"/>
</dbReference>
<dbReference type="InterPro" id="IPR043128">
    <property type="entry name" value="Rev_trsase/Diguanyl_cyclase"/>
</dbReference>
<dbReference type="InterPro" id="IPR053134">
    <property type="entry name" value="RNA-dir_DNA_polymerase"/>
</dbReference>
<comment type="caution">
    <text evidence="10">The sequence shown here is derived from an EMBL/GenBank/DDBJ whole genome shotgun (WGS) entry which is preliminary data.</text>
</comment>